<evidence type="ECO:0000256" key="2">
    <source>
        <dbReference type="ARBA" id="ARBA00022448"/>
    </source>
</evidence>
<comment type="caution">
    <text evidence="16">The sequence shown here is derived from an EMBL/GenBank/DDBJ whole genome shotgun (WGS) entry which is preliminary data.</text>
</comment>
<dbReference type="InterPro" id="IPR012910">
    <property type="entry name" value="Plug_dom"/>
</dbReference>
<accession>A0ABQ1TUX7</accession>
<feature type="domain" description="TonB-dependent receptor plug" evidence="15">
    <location>
        <begin position="53"/>
        <end position="161"/>
    </location>
</feature>
<evidence type="ECO:0000256" key="13">
    <source>
        <dbReference type="SAM" id="SignalP"/>
    </source>
</evidence>
<keyword evidence="2 11" id="KW-0813">Transport</keyword>
<evidence type="ECO:0000256" key="11">
    <source>
        <dbReference type="PROSITE-ProRule" id="PRU01360"/>
    </source>
</evidence>
<dbReference type="PANTHER" id="PTHR32552:SF81">
    <property type="entry name" value="TONB-DEPENDENT OUTER MEMBRANE RECEPTOR"/>
    <property type="match status" value="1"/>
</dbReference>
<evidence type="ECO:0000259" key="14">
    <source>
        <dbReference type="Pfam" id="PF00593"/>
    </source>
</evidence>
<dbReference type="Gene3D" id="2.40.170.20">
    <property type="entry name" value="TonB-dependent receptor, beta-barrel domain"/>
    <property type="match status" value="1"/>
</dbReference>
<dbReference type="PANTHER" id="PTHR32552">
    <property type="entry name" value="FERRICHROME IRON RECEPTOR-RELATED"/>
    <property type="match status" value="1"/>
</dbReference>
<comment type="similarity">
    <text evidence="11 12">Belongs to the TonB-dependent receptor family.</text>
</comment>
<dbReference type="RefSeq" id="WP_188730254.1">
    <property type="nucleotide sequence ID" value="NZ_BMIT01000013.1"/>
</dbReference>
<dbReference type="PROSITE" id="PS51257">
    <property type="entry name" value="PROKAR_LIPOPROTEIN"/>
    <property type="match status" value="1"/>
</dbReference>
<dbReference type="Pfam" id="PF00593">
    <property type="entry name" value="TonB_dep_Rec_b-barrel"/>
    <property type="match status" value="1"/>
</dbReference>
<evidence type="ECO:0000256" key="9">
    <source>
        <dbReference type="ARBA" id="ARBA00023136"/>
    </source>
</evidence>
<organism evidence="16 17">
    <name type="scientific">Pseudoalteromonas gelatinilytica</name>
    <dbReference type="NCBI Taxonomy" id="1703256"/>
    <lineage>
        <taxon>Bacteria</taxon>
        <taxon>Pseudomonadati</taxon>
        <taxon>Pseudomonadota</taxon>
        <taxon>Gammaproteobacteria</taxon>
        <taxon>Alteromonadales</taxon>
        <taxon>Pseudoalteromonadaceae</taxon>
        <taxon>Pseudoalteromonas</taxon>
    </lineage>
</organism>
<evidence type="ECO:0000313" key="16">
    <source>
        <dbReference type="EMBL" id="GGF04272.1"/>
    </source>
</evidence>
<reference evidence="17" key="1">
    <citation type="journal article" date="2019" name="Int. J. Syst. Evol. Microbiol.">
        <title>The Global Catalogue of Microorganisms (GCM) 10K type strain sequencing project: providing services to taxonomists for standard genome sequencing and annotation.</title>
        <authorList>
            <consortium name="The Broad Institute Genomics Platform"/>
            <consortium name="The Broad Institute Genome Sequencing Center for Infectious Disease"/>
            <person name="Wu L."/>
            <person name="Ma J."/>
        </authorList>
    </citation>
    <scope>NUCLEOTIDE SEQUENCE [LARGE SCALE GENOMIC DNA]</scope>
    <source>
        <strain evidence="17">CGMCC 1.15394</strain>
    </source>
</reference>
<keyword evidence="13" id="KW-0732">Signal</keyword>
<evidence type="ECO:0000256" key="8">
    <source>
        <dbReference type="ARBA" id="ARBA00023077"/>
    </source>
</evidence>
<proteinExistence type="inferred from homology"/>
<dbReference type="Pfam" id="PF07715">
    <property type="entry name" value="Plug"/>
    <property type="match status" value="1"/>
</dbReference>
<keyword evidence="16" id="KW-0675">Receptor</keyword>
<keyword evidence="7" id="KW-0406">Ion transport</keyword>
<evidence type="ECO:0000256" key="5">
    <source>
        <dbReference type="ARBA" id="ARBA00022692"/>
    </source>
</evidence>
<keyword evidence="5 11" id="KW-0812">Transmembrane</keyword>
<keyword evidence="3 11" id="KW-1134">Transmembrane beta strand</keyword>
<keyword evidence="8 12" id="KW-0798">TonB box</keyword>
<dbReference type="InterPro" id="IPR036942">
    <property type="entry name" value="Beta-barrel_TonB_sf"/>
</dbReference>
<sequence length="754" mass="83941">MKRPFLKDPKFMMLSSTSLAACVMASAVAQGAETGKDMEVISVYAQKRPQAIEDVSVAVSQVDGEILKAQHFKDSTEIGLFAPNVKITQNAAEGTPPAVSIRGVGLLDYNTANTSPVAMYLDGVAVGSANNQIVNLYDIEQLDILRGPQGTLFGRNSTGGAILIRSNRPEFDSYGALTLGVANNNATSVDGMWNQQLSDSSALRIAVNYQDYEYSTNNIYADSPTAGMEQKNARVSFLSEWDNVELYLQAHIEDWDGIAQPVGNIGVVANPLTGELCSPADAGSTRCFDNFGFNDGSDDFFAVSVNNDSPHKSDGYGFIAELNWHLNEQSTFTSLSSFNDLERSHAFNCDGSPARLCEGVLGLDTQLFSQEFRLLNEFADYTLTSGVYFADETIEQDNLNDILRDFRGILPTNLTATFIYDNEIKMQNLAVFSQIEVPVADKWMITAGLRYDYESLEYDSIATLNAVVDVNDLDGVLVPFYRVTDEQSDNGFSGQFAVNYRYSDTSNLYYRFANGSKSGGYNGGFLSSEEQAILANYGKERLNAHEIGLKSFWPGKQLRMNWAAFYYDYNDQQVFMNQASETPQMPPVQLLENVADSTIYGLETEINYQATKQLAMLLSVGYIPHAEFEDYVDPLGNSITDNQLPFTSKWNVSAGLKYDTSLASYPLSANIIYDYQSEFYFDQNMNPYARQDGFSIVNAHLKYDVDNWSFTLWGKNLFDTEYSQLKFDLSSFLGMLEDFKGEGRRYGFDVSLQF</sequence>
<dbReference type="InterPro" id="IPR039426">
    <property type="entry name" value="TonB-dep_rcpt-like"/>
</dbReference>
<evidence type="ECO:0000256" key="4">
    <source>
        <dbReference type="ARBA" id="ARBA00022496"/>
    </source>
</evidence>
<dbReference type="EMBL" id="BMIT01000013">
    <property type="protein sequence ID" value="GGF04272.1"/>
    <property type="molecule type" value="Genomic_DNA"/>
</dbReference>
<dbReference type="Proteomes" id="UP000638462">
    <property type="component" value="Unassembled WGS sequence"/>
</dbReference>
<evidence type="ECO:0000256" key="12">
    <source>
        <dbReference type="RuleBase" id="RU003357"/>
    </source>
</evidence>
<name>A0ABQ1TUX7_9GAMM</name>
<evidence type="ECO:0000256" key="10">
    <source>
        <dbReference type="ARBA" id="ARBA00023237"/>
    </source>
</evidence>
<feature type="signal peptide" evidence="13">
    <location>
        <begin position="1"/>
        <end position="20"/>
    </location>
</feature>
<evidence type="ECO:0000256" key="7">
    <source>
        <dbReference type="ARBA" id="ARBA00023065"/>
    </source>
</evidence>
<protein>
    <submittedName>
        <fullName evidence="16">TonB-dependent receptor</fullName>
    </submittedName>
</protein>
<evidence type="ECO:0000313" key="17">
    <source>
        <dbReference type="Proteomes" id="UP000638462"/>
    </source>
</evidence>
<feature type="chain" id="PRO_5045710216" evidence="13">
    <location>
        <begin position="21"/>
        <end position="754"/>
    </location>
</feature>
<comment type="subcellular location">
    <subcellularLocation>
        <location evidence="1 11">Cell outer membrane</location>
        <topology evidence="1 11">Multi-pass membrane protein</topology>
    </subcellularLocation>
</comment>
<evidence type="ECO:0000259" key="15">
    <source>
        <dbReference type="Pfam" id="PF07715"/>
    </source>
</evidence>
<keyword evidence="4" id="KW-0410">Iron transport</keyword>
<dbReference type="SUPFAM" id="SSF56935">
    <property type="entry name" value="Porins"/>
    <property type="match status" value="1"/>
</dbReference>
<gene>
    <name evidence="16" type="primary">fyuA</name>
    <name evidence="16" type="ORF">GCM10008027_31660</name>
</gene>
<keyword evidence="6" id="KW-0408">Iron</keyword>
<feature type="domain" description="TonB-dependent receptor-like beta-barrel" evidence="14">
    <location>
        <begin position="303"/>
        <end position="717"/>
    </location>
</feature>
<evidence type="ECO:0000256" key="1">
    <source>
        <dbReference type="ARBA" id="ARBA00004571"/>
    </source>
</evidence>
<evidence type="ECO:0000256" key="3">
    <source>
        <dbReference type="ARBA" id="ARBA00022452"/>
    </source>
</evidence>
<keyword evidence="10 11" id="KW-0998">Cell outer membrane</keyword>
<dbReference type="InterPro" id="IPR000531">
    <property type="entry name" value="Beta-barrel_TonB"/>
</dbReference>
<keyword evidence="9 11" id="KW-0472">Membrane</keyword>
<keyword evidence="17" id="KW-1185">Reference proteome</keyword>
<dbReference type="PROSITE" id="PS52016">
    <property type="entry name" value="TONB_DEPENDENT_REC_3"/>
    <property type="match status" value="1"/>
</dbReference>
<evidence type="ECO:0000256" key="6">
    <source>
        <dbReference type="ARBA" id="ARBA00023004"/>
    </source>
</evidence>